<protein>
    <submittedName>
        <fullName evidence="3">Universal stress protein</fullName>
    </submittedName>
</protein>
<dbReference type="PANTHER" id="PTHR31964">
    <property type="entry name" value="ADENINE NUCLEOTIDE ALPHA HYDROLASES-LIKE SUPERFAMILY PROTEIN"/>
    <property type="match status" value="1"/>
</dbReference>
<accession>A0ABS9TGJ0</accession>
<dbReference type="RefSeq" id="WP_241038144.1">
    <property type="nucleotide sequence ID" value="NZ_BAAAJF010000019.1"/>
</dbReference>
<comment type="caution">
    <text evidence="3">The sequence shown here is derived from an EMBL/GenBank/DDBJ whole genome shotgun (WGS) entry which is preliminary data.</text>
</comment>
<dbReference type="PANTHER" id="PTHR31964:SF113">
    <property type="entry name" value="USPA DOMAIN-CONTAINING PROTEIN"/>
    <property type="match status" value="1"/>
</dbReference>
<name>A0ABS9TGJ0_9PSEU</name>
<evidence type="ECO:0000313" key="3">
    <source>
        <dbReference type="EMBL" id="MCH6167665.1"/>
    </source>
</evidence>
<evidence type="ECO:0000313" key="4">
    <source>
        <dbReference type="Proteomes" id="UP001299970"/>
    </source>
</evidence>
<keyword evidence="4" id="KW-1185">Reference proteome</keyword>
<dbReference type="InterPro" id="IPR006015">
    <property type="entry name" value="Universal_stress_UspA"/>
</dbReference>
<dbReference type="Proteomes" id="UP001299970">
    <property type="component" value="Unassembled WGS sequence"/>
</dbReference>
<dbReference type="PRINTS" id="PR01438">
    <property type="entry name" value="UNVRSLSTRESS"/>
</dbReference>
<dbReference type="Gene3D" id="3.40.50.620">
    <property type="entry name" value="HUPs"/>
    <property type="match status" value="1"/>
</dbReference>
<sequence>MAQRSDRIVVGLDGSAASRAALAFALHDAARRGGAVDVVAAFEIPGYWDALYRALPPEDGPSLAEARDAVRKEVEAVVADVRGSLVDEMPQLPPVTVTAVGGSAADALLQAARTADLLVVGSRGRGGFTSMLLGSVSLQCVLHATCPVTVVHTPAEDVTEQAVEQSAPALG</sequence>
<gene>
    <name evidence="3" type="ORF">MMF94_18420</name>
</gene>
<comment type="similarity">
    <text evidence="1">Belongs to the universal stress protein A family.</text>
</comment>
<dbReference type="Pfam" id="PF00582">
    <property type="entry name" value="Usp"/>
    <property type="match status" value="1"/>
</dbReference>
<organism evidence="3 4">
    <name type="scientific">Pseudonocardia alaniniphila</name>
    <dbReference type="NCBI Taxonomy" id="75291"/>
    <lineage>
        <taxon>Bacteria</taxon>
        <taxon>Bacillati</taxon>
        <taxon>Actinomycetota</taxon>
        <taxon>Actinomycetes</taxon>
        <taxon>Pseudonocardiales</taxon>
        <taxon>Pseudonocardiaceae</taxon>
        <taxon>Pseudonocardia</taxon>
    </lineage>
</organism>
<evidence type="ECO:0000259" key="2">
    <source>
        <dbReference type="Pfam" id="PF00582"/>
    </source>
</evidence>
<dbReference type="SUPFAM" id="SSF52402">
    <property type="entry name" value="Adenine nucleotide alpha hydrolases-like"/>
    <property type="match status" value="1"/>
</dbReference>
<reference evidence="3 4" key="1">
    <citation type="submission" date="2022-03" db="EMBL/GenBank/DDBJ databases">
        <title>Pseudonocardia alaer sp. nov., a novel actinomycete isolated from reed forest soil.</title>
        <authorList>
            <person name="Wang L."/>
        </authorList>
    </citation>
    <scope>NUCLEOTIDE SEQUENCE [LARGE SCALE GENOMIC DNA]</scope>
    <source>
        <strain evidence="3 4">Y-16303</strain>
    </source>
</reference>
<feature type="domain" description="UspA" evidence="2">
    <location>
        <begin position="6"/>
        <end position="152"/>
    </location>
</feature>
<dbReference type="InterPro" id="IPR006016">
    <property type="entry name" value="UspA"/>
</dbReference>
<evidence type="ECO:0000256" key="1">
    <source>
        <dbReference type="ARBA" id="ARBA00008791"/>
    </source>
</evidence>
<dbReference type="EMBL" id="JAKXMK010000015">
    <property type="protein sequence ID" value="MCH6167665.1"/>
    <property type="molecule type" value="Genomic_DNA"/>
</dbReference>
<dbReference type="InterPro" id="IPR014729">
    <property type="entry name" value="Rossmann-like_a/b/a_fold"/>
</dbReference>
<proteinExistence type="inferred from homology"/>